<keyword evidence="1 5" id="KW-1277">Toxin-antitoxin system</keyword>
<feature type="binding site" evidence="5">
    <location>
        <position position="110"/>
    </location>
    <ligand>
        <name>Mg(2+)</name>
        <dbReference type="ChEBI" id="CHEBI:18420"/>
    </ligand>
</feature>
<dbReference type="STRING" id="1458985.BJP34_15450"/>
<sequence length="152" mass="16975">MSLDEALEGVKTIFIDTSPVIYYVENHPLFADVVQGVINKLDGGDLQGVISPVTLAECLVNPLKNHDQKLQRDFVDFLLRHKSIRIVEIETKIRLLAAQLRAKYGLKLPDGFQVATAIRSGCEALLTNDDQFRRVSDLQVLVVKDFVTGNIL</sequence>
<dbReference type="EMBL" id="CP017599">
    <property type="protein sequence ID" value="AOX00653.1"/>
    <property type="molecule type" value="Genomic_DNA"/>
</dbReference>
<dbReference type="PANTHER" id="PTHR39677:SF4">
    <property type="entry name" value="RIBONUCLEASE VAPC6"/>
    <property type="match status" value="1"/>
</dbReference>
<dbReference type="EC" id="3.1.-.-" evidence="5"/>
<dbReference type="SUPFAM" id="SSF88723">
    <property type="entry name" value="PIN domain-like"/>
    <property type="match status" value="1"/>
</dbReference>
<dbReference type="Pfam" id="PF01850">
    <property type="entry name" value="PIN"/>
    <property type="match status" value="1"/>
</dbReference>
<name>A0A1D8TSY0_9CYAN</name>
<feature type="domain" description="PIN" evidence="6">
    <location>
        <begin position="13"/>
        <end position="136"/>
    </location>
</feature>
<keyword evidence="3 5" id="KW-0479">Metal-binding</keyword>
<dbReference type="AlphaFoldDB" id="A0A1D8TSY0"/>
<keyword evidence="5" id="KW-0460">Magnesium</keyword>
<evidence type="ECO:0000256" key="2">
    <source>
        <dbReference type="ARBA" id="ARBA00022722"/>
    </source>
</evidence>
<dbReference type="GO" id="GO:0090729">
    <property type="term" value="F:toxin activity"/>
    <property type="evidence" value="ECO:0007669"/>
    <property type="project" value="UniProtKB-KW"/>
</dbReference>
<dbReference type="GO" id="GO:0004540">
    <property type="term" value="F:RNA nuclease activity"/>
    <property type="evidence" value="ECO:0007669"/>
    <property type="project" value="InterPro"/>
</dbReference>
<evidence type="ECO:0000256" key="3">
    <source>
        <dbReference type="ARBA" id="ARBA00022723"/>
    </source>
</evidence>
<dbReference type="GO" id="GO:0016787">
    <property type="term" value="F:hydrolase activity"/>
    <property type="evidence" value="ECO:0007669"/>
    <property type="project" value="UniProtKB-KW"/>
</dbReference>
<dbReference type="InterPro" id="IPR002716">
    <property type="entry name" value="PIN_dom"/>
</dbReference>
<dbReference type="InterPro" id="IPR022907">
    <property type="entry name" value="VapC_family"/>
</dbReference>
<organism evidence="7 8">
    <name type="scientific">Moorena producens PAL-8-15-08-1</name>
    <dbReference type="NCBI Taxonomy" id="1458985"/>
    <lineage>
        <taxon>Bacteria</taxon>
        <taxon>Bacillati</taxon>
        <taxon>Cyanobacteriota</taxon>
        <taxon>Cyanophyceae</taxon>
        <taxon>Coleofasciculales</taxon>
        <taxon>Coleofasciculaceae</taxon>
        <taxon>Moorena</taxon>
    </lineage>
</organism>
<evidence type="ECO:0000256" key="4">
    <source>
        <dbReference type="ARBA" id="ARBA00022801"/>
    </source>
</evidence>
<reference evidence="8" key="1">
    <citation type="submission" date="2016-10" db="EMBL/GenBank/DDBJ databases">
        <title>Comparative genomics uncovers the prolific and rare metabolic potential of the cyanobacterial genus Moorea.</title>
        <authorList>
            <person name="Leao T."/>
            <person name="Castelao G."/>
            <person name="Korobeynikov A."/>
            <person name="Monroe E.A."/>
            <person name="Podell S."/>
            <person name="Glukhov E."/>
            <person name="Allen E."/>
            <person name="Gerwick W.H."/>
            <person name="Gerwick L."/>
        </authorList>
    </citation>
    <scope>NUCLEOTIDE SEQUENCE [LARGE SCALE GENOMIC DNA]</scope>
    <source>
        <strain evidence="8">PAL-8-15-08-1</strain>
    </source>
</reference>
<dbReference type="HAMAP" id="MF_00265">
    <property type="entry name" value="VapC_Nob1"/>
    <property type="match status" value="1"/>
</dbReference>
<dbReference type="Proteomes" id="UP000177870">
    <property type="component" value="Chromosome"/>
</dbReference>
<evidence type="ECO:0000313" key="8">
    <source>
        <dbReference type="Proteomes" id="UP000177870"/>
    </source>
</evidence>
<dbReference type="PANTHER" id="PTHR39677">
    <property type="entry name" value="RIBONUCLEASE VAPC6"/>
    <property type="match status" value="1"/>
</dbReference>
<dbReference type="OrthoDB" id="8907463at2"/>
<keyword evidence="5" id="KW-0800">Toxin</keyword>
<evidence type="ECO:0000256" key="5">
    <source>
        <dbReference type="HAMAP-Rule" id="MF_00265"/>
    </source>
</evidence>
<feature type="binding site" evidence="5">
    <location>
        <position position="16"/>
    </location>
    <ligand>
        <name>Mg(2+)</name>
        <dbReference type="ChEBI" id="CHEBI:18420"/>
    </ligand>
</feature>
<dbReference type="KEGG" id="mpro:BJP34_15450"/>
<gene>
    <name evidence="5" type="primary">vapC</name>
    <name evidence="7" type="ORF">BJP34_15450</name>
</gene>
<dbReference type="InterPro" id="IPR029060">
    <property type="entry name" value="PIN-like_dom_sf"/>
</dbReference>
<proteinExistence type="inferred from homology"/>
<comment type="function">
    <text evidence="5">Toxic component of a toxin-antitoxin (TA) system. An RNase.</text>
</comment>
<keyword evidence="4 5" id="KW-0378">Hydrolase</keyword>
<protein>
    <recommendedName>
        <fullName evidence="5">Ribonuclease VapC</fullName>
        <shortName evidence="5">RNase VapC</shortName>
        <ecNumber evidence="5">3.1.-.-</ecNumber>
    </recommendedName>
    <alternativeName>
        <fullName evidence="5">Toxin VapC</fullName>
    </alternativeName>
</protein>
<evidence type="ECO:0000256" key="1">
    <source>
        <dbReference type="ARBA" id="ARBA00022649"/>
    </source>
</evidence>
<evidence type="ECO:0000313" key="7">
    <source>
        <dbReference type="EMBL" id="AOX00653.1"/>
    </source>
</evidence>
<comment type="similarity">
    <text evidence="5">Belongs to the PINc/VapC protein family.</text>
</comment>
<keyword evidence="2 5" id="KW-0540">Nuclease</keyword>
<dbReference type="Gene3D" id="3.40.50.1010">
    <property type="entry name" value="5'-nuclease"/>
    <property type="match status" value="1"/>
</dbReference>
<comment type="cofactor">
    <cofactor evidence="5">
        <name>Mg(2+)</name>
        <dbReference type="ChEBI" id="CHEBI:18420"/>
    </cofactor>
</comment>
<dbReference type="GO" id="GO:0000287">
    <property type="term" value="F:magnesium ion binding"/>
    <property type="evidence" value="ECO:0007669"/>
    <property type="project" value="UniProtKB-UniRule"/>
</dbReference>
<evidence type="ECO:0000259" key="6">
    <source>
        <dbReference type="Pfam" id="PF01850"/>
    </source>
</evidence>
<dbReference type="RefSeq" id="WP_070393106.1">
    <property type="nucleotide sequence ID" value="NZ_CP017599.1"/>
</dbReference>
<accession>A0A1D8TSY0</accession>